<organism evidence="1 2">
    <name type="scientific">Hypsibius exemplaris</name>
    <name type="common">Freshwater tardigrade</name>
    <dbReference type="NCBI Taxonomy" id="2072580"/>
    <lineage>
        <taxon>Eukaryota</taxon>
        <taxon>Metazoa</taxon>
        <taxon>Ecdysozoa</taxon>
        <taxon>Tardigrada</taxon>
        <taxon>Eutardigrada</taxon>
        <taxon>Parachela</taxon>
        <taxon>Hypsibioidea</taxon>
        <taxon>Hypsibiidae</taxon>
        <taxon>Hypsibius</taxon>
    </lineage>
</organism>
<dbReference type="OrthoDB" id="9996127at2759"/>
<keyword evidence="1" id="KW-0401">Integrin</keyword>
<dbReference type="AlphaFoldDB" id="A0A1W0X1U3"/>
<protein>
    <submittedName>
        <fullName evidence="1">Integrin-alpha FG-GAP repeat-containing protein 2</fullName>
    </submittedName>
</protein>
<dbReference type="PANTHER" id="PTHR16317:SF1">
    <property type="entry name" value="KICSTOR COMPLEX PROTEIN ITFG2"/>
    <property type="match status" value="1"/>
</dbReference>
<evidence type="ECO:0000313" key="1">
    <source>
        <dbReference type="EMBL" id="OQV21455.1"/>
    </source>
</evidence>
<dbReference type="PANTHER" id="PTHR16317">
    <property type="entry name" value="INTEGRIN ALPHA REPEAT DOMAIN-CONTAINING"/>
    <property type="match status" value="1"/>
</dbReference>
<gene>
    <name evidence="1" type="ORF">BV898_04660</name>
</gene>
<dbReference type="SUPFAM" id="SSF101898">
    <property type="entry name" value="NHL repeat"/>
    <property type="match status" value="1"/>
</dbReference>
<dbReference type="InterPro" id="IPR031793">
    <property type="entry name" value="KICSTOR_ITFG2"/>
</dbReference>
<keyword evidence="2" id="KW-1185">Reference proteome</keyword>
<name>A0A1W0X1U3_HYPEX</name>
<comment type="caution">
    <text evidence="1">The sequence shown here is derived from an EMBL/GenBank/DDBJ whole genome shotgun (WGS) entry which is preliminary data.</text>
</comment>
<dbReference type="GO" id="GO:0032006">
    <property type="term" value="P:regulation of TOR signaling"/>
    <property type="evidence" value="ECO:0007669"/>
    <property type="project" value="TreeGrafter"/>
</dbReference>
<dbReference type="SUPFAM" id="SSF69318">
    <property type="entry name" value="Integrin alpha N-terminal domain"/>
    <property type="match status" value="1"/>
</dbReference>
<dbReference type="Pfam" id="PF15907">
    <property type="entry name" value="Itfg2"/>
    <property type="match status" value="1"/>
</dbReference>
<dbReference type="InterPro" id="IPR028994">
    <property type="entry name" value="Integrin_alpha_N"/>
</dbReference>
<accession>A0A1W0X1U3</accession>
<dbReference type="GO" id="GO:0007229">
    <property type="term" value="P:integrin-mediated signaling pathway"/>
    <property type="evidence" value="ECO:0007669"/>
    <property type="project" value="UniProtKB-KW"/>
</dbReference>
<dbReference type="EMBL" id="MTYJ01000023">
    <property type="protein sequence ID" value="OQV21455.1"/>
    <property type="molecule type" value="Genomic_DNA"/>
</dbReference>
<proteinExistence type="predicted"/>
<sequence length="414" mass="45524">MQSAEILLTTQLTTWFELDFGEAVTVLPSSMTFVDADNDGISEFVAGSVQGDLFIFKSHSARYWKKASDLGMITTVGAGDIMQKKKNVVYVVTGEGSIYTFMLAPGHISLEEDGTKARDSRAIKPYSHQKIPPNIVMSVLADIDGDGYPEILFGMTDRVVRSFKWVENTNTKEDVKGWFVTLNKWEFAGQIGNLSSSLSDGVAEIFVSQPGGSCCRLKACVSLNTNSILETNFEPPVYHNPTASRSRNPLMQTQVLAGVSFKETSGRAVRSRQNSSDKSKNIYAVCSFDGSLSVCNEDTVLWEHQTSEHLIGVYPFPLRDEFILVAGSGAVYIVNDEKKMLKLLTTESINGFTAGLFGTVSQQGDHVNSCAFATICSGGRIFIYHSMNIPNLSMMKSVWRRPKKQPLPVPNTSI</sequence>
<evidence type="ECO:0000313" key="2">
    <source>
        <dbReference type="Proteomes" id="UP000192578"/>
    </source>
</evidence>
<dbReference type="Proteomes" id="UP000192578">
    <property type="component" value="Unassembled WGS sequence"/>
</dbReference>
<reference evidence="2" key="1">
    <citation type="submission" date="2017-01" db="EMBL/GenBank/DDBJ databases">
        <title>Comparative genomics of anhydrobiosis in the tardigrade Hypsibius dujardini.</title>
        <authorList>
            <person name="Yoshida Y."/>
            <person name="Koutsovoulos G."/>
            <person name="Laetsch D."/>
            <person name="Stevens L."/>
            <person name="Kumar S."/>
            <person name="Horikawa D."/>
            <person name="Ishino K."/>
            <person name="Komine S."/>
            <person name="Tomita M."/>
            <person name="Blaxter M."/>
            <person name="Arakawa K."/>
        </authorList>
    </citation>
    <scope>NUCLEOTIDE SEQUENCE [LARGE SCALE GENOMIC DNA]</scope>
    <source>
        <strain evidence="2">Z151</strain>
    </source>
</reference>